<dbReference type="InterPro" id="IPR017937">
    <property type="entry name" value="Thioredoxin_CS"/>
</dbReference>
<dbReference type="SUPFAM" id="SSF52833">
    <property type="entry name" value="Thioredoxin-like"/>
    <property type="match status" value="1"/>
</dbReference>
<comment type="caution">
    <text evidence="2">The sequence shown here is derived from an EMBL/GenBank/DDBJ whole genome shotgun (WGS) entry which is preliminary data.</text>
</comment>
<reference evidence="2" key="1">
    <citation type="submission" date="2013-08" db="EMBL/GenBank/DDBJ databases">
        <authorList>
            <person name="Mendez C."/>
            <person name="Richter M."/>
            <person name="Ferrer M."/>
            <person name="Sanchez J."/>
        </authorList>
    </citation>
    <scope>NUCLEOTIDE SEQUENCE</scope>
</reference>
<feature type="non-terminal residue" evidence="2">
    <location>
        <position position="97"/>
    </location>
</feature>
<reference evidence="2" key="2">
    <citation type="journal article" date="2014" name="ISME J.">
        <title>Microbial stratification in low pH oxic and suboxic macroscopic growths along an acid mine drainage.</title>
        <authorList>
            <person name="Mendez-Garcia C."/>
            <person name="Mesa V."/>
            <person name="Sprenger R.R."/>
            <person name="Richter M."/>
            <person name="Diez M.S."/>
            <person name="Solano J."/>
            <person name="Bargiela R."/>
            <person name="Golyshina O.V."/>
            <person name="Manteca A."/>
            <person name="Ramos J.L."/>
            <person name="Gallego J.R."/>
            <person name="Llorente I."/>
            <person name="Martins Dos Santos V.A."/>
            <person name="Jensen O.N."/>
            <person name="Pelaez A.I."/>
            <person name="Sanchez J."/>
            <person name="Ferrer M."/>
        </authorList>
    </citation>
    <scope>NUCLEOTIDE SEQUENCE</scope>
</reference>
<dbReference type="PROSITE" id="PS00194">
    <property type="entry name" value="THIOREDOXIN_1"/>
    <property type="match status" value="1"/>
</dbReference>
<dbReference type="AlphaFoldDB" id="T0YYM2"/>
<dbReference type="Pfam" id="PF00578">
    <property type="entry name" value="AhpC-TSA"/>
    <property type="match status" value="1"/>
</dbReference>
<dbReference type="GO" id="GO:0016209">
    <property type="term" value="F:antioxidant activity"/>
    <property type="evidence" value="ECO:0007669"/>
    <property type="project" value="InterPro"/>
</dbReference>
<gene>
    <name evidence="2" type="ORF">B1B_14811</name>
</gene>
<feature type="domain" description="Thioredoxin" evidence="1">
    <location>
        <begin position="29"/>
        <end position="97"/>
    </location>
</feature>
<dbReference type="GO" id="GO:0016491">
    <property type="term" value="F:oxidoreductase activity"/>
    <property type="evidence" value="ECO:0007669"/>
    <property type="project" value="InterPro"/>
</dbReference>
<dbReference type="InterPro" id="IPR036249">
    <property type="entry name" value="Thioredoxin-like_sf"/>
</dbReference>
<evidence type="ECO:0000259" key="1">
    <source>
        <dbReference type="PROSITE" id="PS51352"/>
    </source>
</evidence>
<accession>T0YYM2</accession>
<protein>
    <submittedName>
        <fullName evidence="2">Alkyl hydroperoxide reductase/ Thiol specific antioxidant/ Mal allergen</fullName>
    </submittedName>
</protein>
<dbReference type="Gene3D" id="3.40.30.10">
    <property type="entry name" value="Glutaredoxin"/>
    <property type="match status" value="1"/>
</dbReference>
<dbReference type="PROSITE" id="PS51352">
    <property type="entry name" value="THIOREDOXIN_2"/>
    <property type="match status" value="1"/>
</dbReference>
<evidence type="ECO:0000313" key="2">
    <source>
        <dbReference type="EMBL" id="EQD40741.1"/>
    </source>
</evidence>
<dbReference type="InterPro" id="IPR013766">
    <property type="entry name" value="Thioredoxin_domain"/>
</dbReference>
<dbReference type="InterPro" id="IPR000866">
    <property type="entry name" value="AhpC/TSA"/>
</dbReference>
<dbReference type="EMBL" id="AUZY01009838">
    <property type="protein sequence ID" value="EQD40741.1"/>
    <property type="molecule type" value="Genomic_DNA"/>
</dbReference>
<name>T0YYM2_9ZZZZ</name>
<organism evidence="2">
    <name type="scientific">mine drainage metagenome</name>
    <dbReference type="NCBI Taxonomy" id="410659"/>
    <lineage>
        <taxon>unclassified sequences</taxon>
        <taxon>metagenomes</taxon>
        <taxon>ecological metagenomes</taxon>
    </lineage>
</organism>
<proteinExistence type="predicted"/>
<sequence>MVALVLVGALSVLLATRHPVSDATSANSPLVGRPAPALVGPYLGRSGTFDLAAHRGQIVVVNFWASWCVPCQLEAANLSTVAWAERHRGVDLVGVVF</sequence>